<sequence length="321" mass="34247">MKKQFLVLALAAGLGLVGCTENTEKAGAAELGENLEQMEGKATTDAAALAGNLGEAFGVYIASDLMNGAGITADVLNVAEFTTNFQAAMKGEEPFQMQTVGPKIQQYMGGCAAAKQSGNPMPEAPENFSAELGFLVGFNVKSQGMLDGNSFDFEGFNKGFTSVFEGAPSMTGENAQQIINTANQKMQAEMAQKVKEQEKAFFEKNAKENDKIISLPSGIQYEVLTEGKGPKPAITDKVRTHYHGTLLDGSVFDSSVDRGQPAEFPIQGVIKGWQEVLPMMGTGAKWRVYIPSGLAYGPQGRPGIPANSILVFEIELLDIVK</sequence>
<comment type="catalytic activity">
    <reaction evidence="1 6">
        <text>[protein]-peptidylproline (omega=180) = [protein]-peptidylproline (omega=0)</text>
        <dbReference type="Rhea" id="RHEA:16237"/>
        <dbReference type="Rhea" id="RHEA-COMP:10747"/>
        <dbReference type="Rhea" id="RHEA-COMP:10748"/>
        <dbReference type="ChEBI" id="CHEBI:83833"/>
        <dbReference type="ChEBI" id="CHEBI:83834"/>
        <dbReference type="EC" id="5.2.1.8"/>
    </reaction>
</comment>
<dbReference type="Pfam" id="PF01346">
    <property type="entry name" value="FKBP_N"/>
    <property type="match status" value="1"/>
</dbReference>
<evidence type="ECO:0000313" key="8">
    <source>
        <dbReference type="EMBL" id="AFC23493.1"/>
    </source>
</evidence>
<feature type="domain" description="PPIase FKBP-type" evidence="7">
    <location>
        <begin position="235"/>
        <end position="320"/>
    </location>
</feature>
<dbReference type="InterPro" id="IPR000774">
    <property type="entry name" value="PPIase_FKBP_N"/>
</dbReference>
<evidence type="ECO:0000256" key="5">
    <source>
        <dbReference type="ARBA" id="ARBA00023235"/>
    </source>
</evidence>
<dbReference type="CDD" id="cd13120">
    <property type="entry name" value="BF2867_like_N"/>
    <property type="match status" value="1"/>
</dbReference>
<evidence type="ECO:0000256" key="2">
    <source>
        <dbReference type="ARBA" id="ARBA00006577"/>
    </source>
</evidence>
<dbReference type="Gene3D" id="3.10.50.40">
    <property type="match status" value="1"/>
</dbReference>
<dbReference type="PROSITE" id="PS51257">
    <property type="entry name" value="PROKAR_LIPOPROTEIN"/>
    <property type="match status" value="1"/>
</dbReference>
<protein>
    <recommendedName>
        <fullName evidence="3 6">peptidylprolyl isomerase</fullName>
        <ecNumber evidence="3 6">5.2.1.8</ecNumber>
    </recommendedName>
</protein>
<dbReference type="GO" id="GO:0006457">
    <property type="term" value="P:protein folding"/>
    <property type="evidence" value="ECO:0007669"/>
    <property type="project" value="InterPro"/>
</dbReference>
<evidence type="ECO:0000256" key="3">
    <source>
        <dbReference type="ARBA" id="ARBA00013194"/>
    </source>
</evidence>
<dbReference type="Proteomes" id="UP000007519">
    <property type="component" value="Chromosome"/>
</dbReference>
<dbReference type="RefSeq" id="WP_014373736.1">
    <property type="nucleotide sequence ID" value="NC_016940.1"/>
</dbReference>
<accession>H6L1F2</accession>
<dbReference type="InterPro" id="IPR001179">
    <property type="entry name" value="PPIase_FKBP_dom"/>
</dbReference>
<proteinExistence type="inferred from homology"/>
<dbReference type="Pfam" id="PF00254">
    <property type="entry name" value="FKBP_C"/>
    <property type="match status" value="1"/>
</dbReference>
<evidence type="ECO:0000256" key="6">
    <source>
        <dbReference type="PROSITE-ProRule" id="PRU00277"/>
    </source>
</evidence>
<dbReference type="InterPro" id="IPR036944">
    <property type="entry name" value="PPIase_FKBP_N_sf"/>
</dbReference>
<evidence type="ECO:0000256" key="4">
    <source>
        <dbReference type="ARBA" id="ARBA00023110"/>
    </source>
</evidence>
<keyword evidence="4 6" id="KW-0697">Rotamase</keyword>
<dbReference type="SUPFAM" id="SSF54534">
    <property type="entry name" value="FKBP-like"/>
    <property type="match status" value="1"/>
</dbReference>
<dbReference type="PROSITE" id="PS50059">
    <property type="entry name" value="FKBP_PPIASE"/>
    <property type="match status" value="1"/>
</dbReference>
<dbReference type="STRING" id="984262.SGRA_0754"/>
<organism evidence="8 9">
    <name type="scientific">Saprospira grandis (strain Lewin)</name>
    <dbReference type="NCBI Taxonomy" id="984262"/>
    <lineage>
        <taxon>Bacteria</taxon>
        <taxon>Pseudomonadati</taxon>
        <taxon>Bacteroidota</taxon>
        <taxon>Saprospiria</taxon>
        <taxon>Saprospirales</taxon>
        <taxon>Saprospiraceae</taxon>
        <taxon>Saprospira</taxon>
    </lineage>
</organism>
<dbReference type="KEGG" id="sgn:SGRA_0754"/>
<dbReference type="PANTHER" id="PTHR43811">
    <property type="entry name" value="FKBP-TYPE PEPTIDYL-PROLYL CIS-TRANS ISOMERASE FKPA"/>
    <property type="match status" value="1"/>
</dbReference>
<dbReference type="AlphaFoldDB" id="H6L1F2"/>
<evidence type="ECO:0000256" key="1">
    <source>
        <dbReference type="ARBA" id="ARBA00000971"/>
    </source>
</evidence>
<name>H6L1F2_SAPGL</name>
<evidence type="ECO:0000259" key="7">
    <source>
        <dbReference type="PROSITE" id="PS50059"/>
    </source>
</evidence>
<keyword evidence="5 6" id="KW-0413">Isomerase</keyword>
<evidence type="ECO:0000313" key="9">
    <source>
        <dbReference type="Proteomes" id="UP000007519"/>
    </source>
</evidence>
<dbReference type="HOGENOM" id="CLU_013615_0_0_10"/>
<dbReference type="EC" id="5.2.1.8" evidence="3 6"/>
<dbReference type="InterPro" id="IPR046357">
    <property type="entry name" value="PPIase_dom_sf"/>
</dbReference>
<dbReference type="Gene3D" id="1.10.287.460">
    <property type="entry name" value="Peptidyl-prolyl cis-trans isomerase, FKBP-type, N-terminal domain"/>
    <property type="match status" value="1"/>
</dbReference>
<dbReference type="GO" id="GO:0003755">
    <property type="term" value="F:peptidyl-prolyl cis-trans isomerase activity"/>
    <property type="evidence" value="ECO:0007669"/>
    <property type="project" value="UniProtKB-KW"/>
</dbReference>
<keyword evidence="9" id="KW-1185">Reference proteome</keyword>
<dbReference type="PANTHER" id="PTHR43811:SF23">
    <property type="entry name" value="FKBP-TYPE 22 KDA PEPTIDYL-PROLYL CIS-TRANS ISOMERASE"/>
    <property type="match status" value="1"/>
</dbReference>
<dbReference type="eggNOG" id="COG0545">
    <property type="taxonomic scope" value="Bacteria"/>
</dbReference>
<dbReference type="OrthoDB" id="9814548at2"/>
<reference evidence="8 9" key="1">
    <citation type="journal article" date="2012" name="Stand. Genomic Sci.">
        <title>Complete genome sequencing and analysis of Saprospira grandis str. Lewin, a predatory marine bacterium.</title>
        <authorList>
            <person name="Saw J.H."/>
            <person name="Yuryev A."/>
            <person name="Kanbe M."/>
            <person name="Hou S."/>
            <person name="Young A.G."/>
            <person name="Aizawa S."/>
            <person name="Alam M."/>
        </authorList>
    </citation>
    <scope>NUCLEOTIDE SEQUENCE [LARGE SCALE GENOMIC DNA]</scope>
    <source>
        <strain evidence="8 9">Lewin</strain>
    </source>
</reference>
<comment type="similarity">
    <text evidence="2">Belongs to the FKBP-type PPIase family.</text>
</comment>
<gene>
    <name evidence="8" type="primary">fklB</name>
    <name evidence="8" type="ordered locus">SGRA_0754</name>
</gene>
<dbReference type="EMBL" id="CP002831">
    <property type="protein sequence ID" value="AFC23493.1"/>
    <property type="molecule type" value="Genomic_DNA"/>
</dbReference>